<name>A0A6G0XEC8_APHCR</name>
<feature type="region of interest" description="Disordered" evidence="1">
    <location>
        <begin position="1"/>
        <end position="20"/>
    </location>
</feature>
<evidence type="ECO:0000256" key="1">
    <source>
        <dbReference type="SAM" id="MobiDB-lite"/>
    </source>
</evidence>
<accession>A0A6G0XEC8</accession>
<proteinExistence type="predicted"/>
<gene>
    <name evidence="2" type="ORF">FWK35_00024466</name>
</gene>
<comment type="caution">
    <text evidence="2">The sequence shown here is derived from an EMBL/GenBank/DDBJ whole genome shotgun (WGS) entry which is preliminary data.</text>
</comment>
<keyword evidence="3" id="KW-1185">Reference proteome</keyword>
<evidence type="ECO:0000313" key="3">
    <source>
        <dbReference type="Proteomes" id="UP000478052"/>
    </source>
</evidence>
<sequence length="78" mass="8706">MSNPIKVNNLNNDSPQNLTPSITSDSIGKLENFQLIIELDKRGLITTGTFIELKLRLSQYLSGESLPSDFTALVKQHF</sequence>
<reference evidence="2 3" key="1">
    <citation type="submission" date="2019-08" db="EMBL/GenBank/DDBJ databases">
        <title>Whole genome of Aphis craccivora.</title>
        <authorList>
            <person name="Voronova N.V."/>
            <person name="Shulinski R.S."/>
            <person name="Bandarenka Y.V."/>
            <person name="Zhorov D.G."/>
            <person name="Warner D."/>
        </authorList>
    </citation>
    <scope>NUCLEOTIDE SEQUENCE [LARGE SCALE GENOMIC DNA]</scope>
    <source>
        <strain evidence="2">180601</strain>
        <tissue evidence="2">Whole Body</tissue>
    </source>
</reference>
<organism evidence="2 3">
    <name type="scientific">Aphis craccivora</name>
    <name type="common">Cowpea aphid</name>
    <dbReference type="NCBI Taxonomy" id="307492"/>
    <lineage>
        <taxon>Eukaryota</taxon>
        <taxon>Metazoa</taxon>
        <taxon>Ecdysozoa</taxon>
        <taxon>Arthropoda</taxon>
        <taxon>Hexapoda</taxon>
        <taxon>Insecta</taxon>
        <taxon>Pterygota</taxon>
        <taxon>Neoptera</taxon>
        <taxon>Paraneoptera</taxon>
        <taxon>Hemiptera</taxon>
        <taxon>Sternorrhyncha</taxon>
        <taxon>Aphidomorpha</taxon>
        <taxon>Aphidoidea</taxon>
        <taxon>Aphididae</taxon>
        <taxon>Aphidini</taxon>
        <taxon>Aphis</taxon>
        <taxon>Aphis</taxon>
    </lineage>
</organism>
<evidence type="ECO:0000313" key="2">
    <source>
        <dbReference type="EMBL" id="KAF0738427.1"/>
    </source>
</evidence>
<dbReference type="EMBL" id="VUJU01007920">
    <property type="protein sequence ID" value="KAF0738427.1"/>
    <property type="molecule type" value="Genomic_DNA"/>
</dbReference>
<dbReference type="AlphaFoldDB" id="A0A6G0XEC8"/>
<protein>
    <submittedName>
        <fullName evidence="2">Retrotrans gag domain-containing protein</fullName>
    </submittedName>
</protein>
<dbReference type="OrthoDB" id="6133115at2759"/>
<dbReference type="Proteomes" id="UP000478052">
    <property type="component" value="Unassembled WGS sequence"/>
</dbReference>